<accession>A0A0T5XD04</accession>
<dbReference type="Pfam" id="PF01979">
    <property type="entry name" value="Amidohydro_1"/>
    <property type="match status" value="1"/>
</dbReference>
<feature type="domain" description="Amidohydrolase-related" evidence="4">
    <location>
        <begin position="69"/>
        <end position="416"/>
    </location>
</feature>
<gene>
    <name evidence="5" type="ORF">HMPREF1705_03394</name>
</gene>
<dbReference type="CDD" id="cd01298">
    <property type="entry name" value="ATZ_TRZ_like"/>
    <property type="match status" value="1"/>
</dbReference>
<dbReference type="SUPFAM" id="SSF51338">
    <property type="entry name" value="Composite domain of metallo-dependent hydrolases"/>
    <property type="match status" value="1"/>
</dbReference>
<dbReference type="Gene3D" id="2.30.40.10">
    <property type="entry name" value="Urease, subunit C, domain 1"/>
    <property type="match status" value="1"/>
</dbReference>
<keyword evidence="6" id="KW-1185">Reference proteome</keyword>
<dbReference type="GO" id="GO:0046872">
    <property type="term" value="F:metal ion binding"/>
    <property type="evidence" value="ECO:0007669"/>
    <property type="project" value="UniProtKB-KW"/>
</dbReference>
<dbReference type="EMBL" id="ACJX03000001">
    <property type="protein sequence ID" value="KRT36132.1"/>
    <property type="molecule type" value="Genomic_DNA"/>
</dbReference>
<dbReference type="AlphaFoldDB" id="A0A0T5XD04"/>
<evidence type="ECO:0000313" key="6">
    <source>
        <dbReference type="Proteomes" id="UP000005273"/>
    </source>
</evidence>
<evidence type="ECO:0000313" key="5">
    <source>
        <dbReference type="EMBL" id="KRT36132.1"/>
    </source>
</evidence>
<dbReference type="PANTHER" id="PTHR43794:SF11">
    <property type="entry name" value="AMIDOHYDROLASE-RELATED DOMAIN-CONTAINING PROTEIN"/>
    <property type="match status" value="1"/>
</dbReference>
<reference evidence="6" key="1">
    <citation type="submission" date="2012-09" db="EMBL/GenBank/DDBJ databases">
        <authorList>
            <person name="Weinstock G."/>
            <person name="Sodergren E."/>
            <person name="Clifton S."/>
            <person name="Fulton L."/>
            <person name="Fulton B."/>
            <person name="Courtney L."/>
            <person name="Fronick C."/>
            <person name="Harrison M."/>
            <person name="Strong C."/>
            <person name="Farmer C."/>
            <person name="Delehaunty K."/>
            <person name="Markovic C."/>
            <person name="Hall O."/>
            <person name="Minx P."/>
            <person name="Tomlinson C."/>
            <person name="Mitreva M."/>
            <person name="Nelson J."/>
            <person name="Hou S."/>
            <person name="Wollam A."/>
            <person name="Pepin K.H."/>
            <person name="Johnson M."/>
            <person name="Bhonagiri V."/>
            <person name="Nash W.E."/>
            <person name="Suruliraj S."/>
            <person name="Warren W."/>
            <person name="Chinwalla A."/>
            <person name="Mardis E.R."/>
            <person name="Wilson R.K."/>
        </authorList>
    </citation>
    <scope>NUCLEOTIDE SEQUENCE [LARGE SCALE GENOMIC DNA]</scope>
    <source>
        <strain evidence="6">OS1</strain>
    </source>
</reference>
<dbReference type="Gene3D" id="3.20.20.140">
    <property type="entry name" value="Metal-dependent hydrolases"/>
    <property type="match status" value="1"/>
</dbReference>
<dbReference type="InterPro" id="IPR050287">
    <property type="entry name" value="MTA/SAH_deaminase"/>
</dbReference>
<dbReference type="InterPro" id="IPR006680">
    <property type="entry name" value="Amidohydro-rel"/>
</dbReference>
<evidence type="ECO:0000256" key="2">
    <source>
        <dbReference type="ARBA" id="ARBA00022801"/>
    </source>
</evidence>
<evidence type="ECO:0000256" key="1">
    <source>
        <dbReference type="ARBA" id="ARBA00022723"/>
    </source>
</evidence>
<dbReference type="InterPro" id="IPR011059">
    <property type="entry name" value="Metal-dep_hydrolase_composite"/>
</dbReference>
<dbReference type="FunFam" id="3.20.20.140:FF:000014">
    <property type="entry name" value="5-methylthioadenosine/S-adenosylhomocysteine deaminase"/>
    <property type="match status" value="1"/>
</dbReference>
<name>A0A0T5XD04_9BACT</name>
<comment type="caution">
    <text evidence="5">The sequence shown here is derived from an EMBL/GenBank/DDBJ whole genome shotgun (WGS) entry which is preliminary data.</text>
</comment>
<dbReference type="STRING" id="592015.HMPREF1705_03394"/>
<dbReference type="Proteomes" id="UP000005273">
    <property type="component" value="Unassembled WGS sequence"/>
</dbReference>
<dbReference type="eggNOG" id="COG0402">
    <property type="taxonomic scope" value="Bacteria"/>
</dbReference>
<dbReference type="OrthoDB" id="9807210at2"/>
<dbReference type="RefSeq" id="WP_009201175.1">
    <property type="nucleotide sequence ID" value="NZ_ACJX03000001.1"/>
</dbReference>
<keyword evidence="3" id="KW-0862">Zinc</keyword>
<dbReference type="InterPro" id="IPR032466">
    <property type="entry name" value="Metal_Hydrolase"/>
</dbReference>
<keyword evidence="1" id="KW-0479">Metal-binding</keyword>
<evidence type="ECO:0000259" key="4">
    <source>
        <dbReference type="Pfam" id="PF01979"/>
    </source>
</evidence>
<proteinExistence type="predicted"/>
<organism evidence="5 6">
    <name type="scientific">Acetomicrobium hydrogeniformans ATCC BAA-1850</name>
    <dbReference type="NCBI Taxonomy" id="592015"/>
    <lineage>
        <taxon>Bacteria</taxon>
        <taxon>Thermotogati</taxon>
        <taxon>Synergistota</taxon>
        <taxon>Synergistia</taxon>
        <taxon>Synergistales</taxon>
        <taxon>Acetomicrobiaceae</taxon>
        <taxon>Acetomicrobium</taxon>
    </lineage>
</organism>
<dbReference type="SUPFAM" id="SSF51556">
    <property type="entry name" value="Metallo-dependent hydrolases"/>
    <property type="match status" value="1"/>
</dbReference>
<sequence length="444" mass="49236">MKAYNPDVASTLEADIVFRDAVVLDGERERAEICDVAVSKGRISSILPKGHGTKIRAKEECLCESKKALLPGFVNAHTHVAMTLLRGLGEEAPLKDWLEKHIWPVEGKLKSDHIRIGTQLGIIEMISAGVTCFGDMYFHMDEVANVALEIGVRCGLCQGLIGKDPLFSLKLKEGIKLYDNWHGKDEMITVQLGPHAPYTVSPKKLARIAEIARGLHAGIHTHWLETEWEKNYIINELKQDPIGLLYETGLADIASLVLAHGVWFPEDRLSEIAKDNITIVHNPNSNMKLGSGFAPLSQMIQKKVNVALGSDGAASNNRLDPWLEMRTASLIQKGLHKDPTLVKSKEAIQIATVNGYKALGFPKAGLIREDWKADLILVDLDKPHYVGWDLKNLAGFIVFAGTSTDVWGTVVNGKWVYRNGEYTTVDYERVIHDSKVARKDLLNN</sequence>
<evidence type="ECO:0000256" key="3">
    <source>
        <dbReference type="ARBA" id="ARBA00022833"/>
    </source>
</evidence>
<protein>
    <submittedName>
        <fullName evidence="5">Putative 5-methylthioadenosine/S-adenosylhomocysteine deaminase</fullName>
    </submittedName>
</protein>
<keyword evidence="2" id="KW-0378">Hydrolase</keyword>
<dbReference type="GO" id="GO:0016814">
    <property type="term" value="F:hydrolase activity, acting on carbon-nitrogen (but not peptide) bonds, in cyclic amidines"/>
    <property type="evidence" value="ECO:0007669"/>
    <property type="project" value="UniProtKB-ARBA"/>
</dbReference>
<dbReference type="PANTHER" id="PTHR43794">
    <property type="entry name" value="AMINOHYDROLASE SSNA-RELATED"/>
    <property type="match status" value="1"/>
</dbReference>
<dbReference type="GO" id="GO:0019239">
    <property type="term" value="F:deaminase activity"/>
    <property type="evidence" value="ECO:0007669"/>
    <property type="project" value="UniProtKB-ARBA"/>
</dbReference>